<keyword evidence="3" id="KW-1185">Reference proteome</keyword>
<reference evidence="2 3" key="1">
    <citation type="journal article" date="2021" name="Int. J. Syst. Evol. Microbiol.">
        <title>Steroidobacter gossypii sp. nov., isolated from soil of cotton cropping field.</title>
        <authorList>
            <person name="Huang R."/>
            <person name="Yang S."/>
            <person name="Zhen C."/>
            <person name="Liu W."/>
        </authorList>
    </citation>
    <scope>NUCLEOTIDE SEQUENCE [LARGE SCALE GENOMIC DNA]</scope>
    <source>
        <strain evidence="2 3">S1-65</strain>
    </source>
</reference>
<dbReference type="EMBL" id="JAEVLS010000002">
    <property type="protein sequence ID" value="MBM0104601.1"/>
    <property type="molecule type" value="Genomic_DNA"/>
</dbReference>
<accession>A0ABS1WUF5</accession>
<evidence type="ECO:0000256" key="1">
    <source>
        <dbReference type="SAM" id="Phobius"/>
    </source>
</evidence>
<feature type="transmembrane region" description="Helical" evidence="1">
    <location>
        <begin position="77"/>
        <end position="99"/>
    </location>
</feature>
<evidence type="ECO:0000313" key="2">
    <source>
        <dbReference type="EMBL" id="MBM0104601.1"/>
    </source>
</evidence>
<keyword evidence="1" id="KW-1133">Transmembrane helix</keyword>
<keyword evidence="1" id="KW-0812">Transmembrane</keyword>
<protein>
    <recommendedName>
        <fullName evidence="4">Zinc-finger domain-containing protein</fullName>
    </recommendedName>
</protein>
<dbReference type="RefSeq" id="WP_203166601.1">
    <property type="nucleotide sequence ID" value="NZ_JAEVLS010000002.1"/>
</dbReference>
<comment type="caution">
    <text evidence="2">The sequence shown here is derived from an EMBL/GenBank/DDBJ whole genome shotgun (WGS) entry which is preliminary data.</text>
</comment>
<evidence type="ECO:0000313" key="3">
    <source>
        <dbReference type="Proteomes" id="UP000661077"/>
    </source>
</evidence>
<evidence type="ECO:0008006" key="4">
    <source>
        <dbReference type="Google" id="ProtNLM"/>
    </source>
</evidence>
<dbReference type="Gene3D" id="1.10.10.1320">
    <property type="entry name" value="Anti-sigma factor, zinc-finger domain"/>
    <property type="match status" value="1"/>
</dbReference>
<organism evidence="2 3">
    <name type="scientific">Steroidobacter gossypii</name>
    <dbReference type="NCBI Taxonomy" id="2805490"/>
    <lineage>
        <taxon>Bacteria</taxon>
        <taxon>Pseudomonadati</taxon>
        <taxon>Pseudomonadota</taxon>
        <taxon>Gammaproteobacteria</taxon>
        <taxon>Steroidobacterales</taxon>
        <taxon>Steroidobacteraceae</taxon>
        <taxon>Steroidobacter</taxon>
    </lineage>
</organism>
<proteinExistence type="predicted"/>
<sequence>MHARIEHLLSLRDGEPVPVEVTAHLKACPACTAELQRLTAIRAEMQALPDFEPPEFAWEGIRDAISYRERGVRPRKVGLAAAAAAVVTVSVIALIASYADRRSTEVTTVSVHGGTSPEEVVPRLDELVAQSQQLEQLLRKLPERPRIERVSTAATIDTIQQRIQWLDFQLTNVPEGTLSQEQSRQLWRERVELMDSLVKVRYAEAGAVWF</sequence>
<dbReference type="InterPro" id="IPR041916">
    <property type="entry name" value="Anti_sigma_zinc_sf"/>
</dbReference>
<gene>
    <name evidence="2" type="ORF">JM946_07580</name>
</gene>
<dbReference type="Proteomes" id="UP000661077">
    <property type="component" value="Unassembled WGS sequence"/>
</dbReference>
<name>A0ABS1WUF5_9GAMM</name>
<keyword evidence="1" id="KW-0472">Membrane</keyword>